<dbReference type="Proteomes" id="UP000756132">
    <property type="component" value="Chromosome 9"/>
</dbReference>
<dbReference type="PANTHER" id="PTHR45649:SF4">
    <property type="entry name" value="TRANSPORTER, PUTATIVE (EUROFUNG)-RELATED"/>
    <property type="match status" value="1"/>
</dbReference>
<gene>
    <name evidence="7" type="ORF">CLAFUR5_08862</name>
</gene>
<keyword evidence="3 6" id="KW-0812">Transmembrane</keyword>
<accession>A0A9Q8UTI1</accession>
<evidence type="ECO:0000313" key="8">
    <source>
        <dbReference type="Proteomes" id="UP000756132"/>
    </source>
</evidence>
<reference evidence="7" key="1">
    <citation type="submission" date="2021-12" db="EMBL/GenBank/DDBJ databases">
        <authorList>
            <person name="Zaccaron A."/>
            <person name="Stergiopoulos I."/>
        </authorList>
    </citation>
    <scope>NUCLEOTIDE SEQUENCE</scope>
    <source>
        <strain evidence="7">Race5_Kim</strain>
    </source>
</reference>
<evidence type="ECO:0000256" key="4">
    <source>
        <dbReference type="ARBA" id="ARBA00022989"/>
    </source>
</evidence>
<comment type="subcellular location">
    <subcellularLocation>
        <location evidence="1">Membrane</location>
        <topology evidence="1">Multi-pass membrane protein</topology>
    </subcellularLocation>
</comment>
<feature type="transmembrane region" description="Helical" evidence="6">
    <location>
        <begin position="280"/>
        <end position="300"/>
    </location>
</feature>
<organism evidence="7 8">
    <name type="scientific">Passalora fulva</name>
    <name type="common">Tomato leaf mold</name>
    <name type="synonym">Cladosporium fulvum</name>
    <dbReference type="NCBI Taxonomy" id="5499"/>
    <lineage>
        <taxon>Eukaryota</taxon>
        <taxon>Fungi</taxon>
        <taxon>Dikarya</taxon>
        <taxon>Ascomycota</taxon>
        <taxon>Pezizomycotina</taxon>
        <taxon>Dothideomycetes</taxon>
        <taxon>Dothideomycetidae</taxon>
        <taxon>Mycosphaerellales</taxon>
        <taxon>Mycosphaerellaceae</taxon>
        <taxon>Fulvia</taxon>
    </lineage>
</organism>
<keyword evidence="4 6" id="KW-1133">Transmembrane helix</keyword>
<feature type="transmembrane region" description="Helical" evidence="6">
    <location>
        <begin position="239"/>
        <end position="260"/>
    </location>
</feature>
<evidence type="ECO:0000256" key="5">
    <source>
        <dbReference type="ARBA" id="ARBA00023136"/>
    </source>
</evidence>
<evidence type="ECO:0000256" key="2">
    <source>
        <dbReference type="ARBA" id="ARBA00022448"/>
    </source>
</evidence>
<dbReference type="Pfam" id="PF13520">
    <property type="entry name" value="AA_permease_2"/>
    <property type="match status" value="1"/>
</dbReference>
<dbReference type="RefSeq" id="XP_047766199.1">
    <property type="nucleotide sequence ID" value="XM_047908010.1"/>
</dbReference>
<dbReference type="InterPro" id="IPR002293">
    <property type="entry name" value="AA/rel_permease1"/>
</dbReference>
<feature type="transmembrane region" description="Helical" evidence="6">
    <location>
        <begin position="25"/>
        <end position="46"/>
    </location>
</feature>
<dbReference type="GO" id="GO:0022857">
    <property type="term" value="F:transmembrane transporter activity"/>
    <property type="evidence" value="ECO:0007669"/>
    <property type="project" value="InterPro"/>
</dbReference>
<keyword evidence="8" id="KW-1185">Reference proteome</keyword>
<dbReference type="KEGG" id="ffu:CLAFUR5_08862"/>
<dbReference type="GO" id="GO:0016020">
    <property type="term" value="C:membrane"/>
    <property type="evidence" value="ECO:0007669"/>
    <property type="project" value="UniProtKB-SubCell"/>
</dbReference>
<keyword evidence="2" id="KW-0813">Transport</keyword>
<dbReference type="Gene3D" id="1.20.1740.10">
    <property type="entry name" value="Amino acid/polyamine transporter I"/>
    <property type="match status" value="1"/>
</dbReference>
<reference evidence="7" key="2">
    <citation type="journal article" date="2022" name="Microb. Genom.">
        <title>A chromosome-scale genome assembly of the tomato pathogen Cladosporium fulvum reveals a compartmentalized genome architecture and the presence of a dispensable chromosome.</title>
        <authorList>
            <person name="Zaccaron A.Z."/>
            <person name="Chen L.H."/>
            <person name="Samaras A."/>
            <person name="Stergiopoulos I."/>
        </authorList>
    </citation>
    <scope>NUCLEOTIDE SEQUENCE</scope>
    <source>
        <strain evidence="7">Race5_Kim</strain>
    </source>
</reference>
<evidence type="ECO:0000256" key="6">
    <source>
        <dbReference type="SAM" id="Phobius"/>
    </source>
</evidence>
<dbReference type="PANTHER" id="PTHR45649">
    <property type="entry name" value="AMINO-ACID PERMEASE BAT1"/>
    <property type="match status" value="1"/>
</dbReference>
<proteinExistence type="predicted"/>
<dbReference type="GeneID" id="71988740"/>
<feature type="transmembrane region" description="Helical" evidence="6">
    <location>
        <begin position="211"/>
        <end position="232"/>
    </location>
</feature>
<evidence type="ECO:0000256" key="3">
    <source>
        <dbReference type="ARBA" id="ARBA00022692"/>
    </source>
</evidence>
<dbReference type="EMBL" id="CP090171">
    <property type="protein sequence ID" value="UJO21833.1"/>
    <property type="molecule type" value="Genomic_DNA"/>
</dbReference>
<sequence length="317" mass="33960">MASVLDRCGGYAACTLLNTIGVRYLAVFEISAAIVFGIGFVARMIAYAVMAPKNDYAAVFTTFTNGGGWSNDRSAILMAQAFALYCLFGSDGAETRDASLGMPRGVVRSYAFGAVSGLGMLILFCFCYTEDAMIASERYGYAYIGVNLIATGSVAGARGLTSVVIILTFLGTKNFMTASSRQLMAFARDGGVPFGRWIAHIPVDLDYPPKAVIVVALFALLLNLVPLGSAVAFQAIVSLTLMAFIGTYELSMCVLIWRRFAGNVGFYRRCQCPTVRSCDFQLGIGHLCGLMLMAIMFYAVGGRRFFGGSALKHVDVG</sequence>
<dbReference type="AlphaFoldDB" id="A0A9Q8UTI1"/>
<evidence type="ECO:0000313" key="7">
    <source>
        <dbReference type="EMBL" id="UJO21833.1"/>
    </source>
</evidence>
<dbReference type="OrthoDB" id="3257095at2759"/>
<keyword evidence="5 6" id="KW-0472">Membrane</keyword>
<feature type="transmembrane region" description="Helical" evidence="6">
    <location>
        <begin position="141"/>
        <end position="170"/>
    </location>
</feature>
<name>A0A9Q8UTI1_PASFU</name>
<protein>
    <submittedName>
        <fullName evidence="7">Uncharacterized protein</fullName>
    </submittedName>
</protein>
<feature type="transmembrane region" description="Helical" evidence="6">
    <location>
        <begin position="110"/>
        <end position="129"/>
    </location>
</feature>
<evidence type="ECO:0000256" key="1">
    <source>
        <dbReference type="ARBA" id="ARBA00004141"/>
    </source>
</evidence>